<dbReference type="SFLD" id="SFLDS00019">
    <property type="entry name" value="Glutathione_Transferase_(cytos"/>
    <property type="match status" value="1"/>
</dbReference>
<comment type="function">
    <text evidence="2">Conjugation of reduced glutathione to a wide number of exogenous and endogenous hydrophobic electrophiles.</text>
</comment>
<dbReference type="EC" id="2.5.1.18" evidence="5"/>
<dbReference type="InterPro" id="IPR036249">
    <property type="entry name" value="Thioredoxin-like_sf"/>
</dbReference>
<dbReference type="InterPro" id="IPR036282">
    <property type="entry name" value="Glutathione-S-Trfase_C_sf"/>
</dbReference>
<evidence type="ECO:0000256" key="1">
    <source>
        <dbReference type="ARBA" id="ARBA00002446"/>
    </source>
</evidence>
<evidence type="ECO:0000259" key="9">
    <source>
        <dbReference type="PROSITE" id="PS50405"/>
    </source>
</evidence>
<dbReference type="PROSITE" id="PS50405">
    <property type="entry name" value="GST_CTER"/>
    <property type="match status" value="1"/>
</dbReference>
<feature type="domain" description="GST C-terminal" evidence="9">
    <location>
        <begin position="90"/>
        <end position="208"/>
    </location>
</feature>
<name>A0AAV2TEA4_CALDB</name>
<dbReference type="SUPFAM" id="SSF52833">
    <property type="entry name" value="Thioredoxin-like"/>
    <property type="match status" value="1"/>
</dbReference>
<evidence type="ECO:0000256" key="7">
    <source>
        <dbReference type="ARBA" id="ARBA00047960"/>
    </source>
</evidence>
<evidence type="ECO:0000259" key="8">
    <source>
        <dbReference type="PROSITE" id="PS50404"/>
    </source>
</evidence>
<comment type="caution">
    <text evidence="10">The sequence shown here is derived from an EMBL/GenBank/DDBJ whole genome shotgun (WGS) entry which is preliminary data.</text>
</comment>
<evidence type="ECO:0000256" key="3">
    <source>
        <dbReference type="ARBA" id="ARBA00005861"/>
    </source>
</evidence>
<comment type="function">
    <text evidence="1">GST isoenzymes appear to play a central role in the parasite detoxification system. Other functions are also suspected including a role in increasing the solubility of haematin in the parasite gut.</text>
</comment>
<dbReference type="PANTHER" id="PTHR11571">
    <property type="entry name" value="GLUTATHIONE S-TRANSFERASE"/>
    <property type="match status" value="1"/>
</dbReference>
<dbReference type="PANTHER" id="PTHR11571:SF222">
    <property type="entry name" value="GLUTATHIONE TRANSFERASE"/>
    <property type="match status" value="1"/>
</dbReference>
<dbReference type="Proteomes" id="UP001497525">
    <property type="component" value="Unassembled WGS sequence"/>
</dbReference>
<evidence type="ECO:0000256" key="2">
    <source>
        <dbReference type="ARBA" id="ARBA00003701"/>
    </source>
</evidence>
<dbReference type="SFLD" id="SFLDG00363">
    <property type="entry name" value="AMPS_(cytGST):_Alpha-__Mu-__Pi"/>
    <property type="match status" value="1"/>
</dbReference>
<feature type="domain" description="GST N-terminal" evidence="8">
    <location>
        <begin position="1"/>
        <end position="88"/>
    </location>
</feature>
<dbReference type="Pfam" id="PF02798">
    <property type="entry name" value="GST_N"/>
    <property type="match status" value="1"/>
</dbReference>
<protein>
    <recommendedName>
        <fullName evidence="5">glutathione transferase</fullName>
        <ecNumber evidence="5">2.5.1.18</ecNumber>
    </recommendedName>
</protein>
<comment type="subunit">
    <text evidence="4">Homodimer.</text>
</comment>
<dbReference type="InterPro" id="IPR004045">
    <property type="entry name" value="Glutathione_S-Trfase_N"/>
</dbReference>
<gene>
    <name evidence="10" type="ORF">CDAUBV1_LOCUS8405</name>
</gene>
<evidence type="ECO:0000313" key="11">
    <source>
        <dbReference type="Proteomes" id="UP001497525"/>
    </source>
</evidence>
<evidence type="ECO:0000256" key="5">
    <source>
        <dbReference type="ARBA" id="ARBA00012452"/>
    </source>
</evidence>
<dbReference type="Gene3D" id="3.40.30.10">
    <property type="entry name" value="Glutaredoxin"/>
    <property type="match status" value="1"/>
</dbReference>
<organism evidence="10 11">
    <name type="scientific">Calicophoron daubneyi</name>
    <name type="common">Rumen fluke</name>
    <name type="synonym">Paramphistomum daubneyi</name>
    <dbReference type="NCBI Taxonomy" id="300641"/>
    <lineage>
        <taxon>Eukaryota</taxon>
        <taxon>Metazoa</taxon>
        <taxon>Spiralia</taxon>
        <taxon>Lophotrochozoa</taxon>
        <taxon>Platyhelminthes</taxon>
        <taxon>Trematoda</taxon>
        <taxon>Digenea</taxon>
        <taxon>Plagiorchiida</taxon>
        <taxon>Pronocephalata</taxon>
        <taxon>Paramphistomoidea</taxon>
        <taxon>Paramphistomidae</taxon>
        <taxon>Calicophoron</taxon>
    </lineage>
</organism>
<comment type="catalytic activity">
    <reaction evidence="7">
        <text>RX + glutathione = an S-substituted glutathione + a halide anion + H(+)</text>
        <dbReference type="Rhea" id="RHEA:16437"/>
        <dbReference type="ChEBI" id="CHEBI:15378"/>
        <dbReference type="ChEBI" id="CHEBI:16042"/>
        <dbReference type="ChEBI" id="CHEBI:17792"/>
        <dbReference type="ChEBI" id="CHEBI:57925"/>
        <dbReference type="ChEBI" id="CHEBI:90779"/>
        <dbReference type="EC" id="2.5.1.18"/>
    </reaction>
</comment>
<dbReference type="InterPro" id="IPR004046">
    <property type="entry name" value="GST_C"/>
</dbReference>
<dbReference type="InterPro" id="IPR010987">
    <property type="entry name" value="Glutathione-S-Trfase_C-like"/>
</dbReference>
<sequence length="219" mass="25636">MVAILGYWKIRGLAQQIRLLMEYVGEPYKEELYECGPAPEYSRESWLSKKHKLDLAFPNLPYYIDGDFRLTQSDTILRYIAEKHNMGGKTPAERAQLSMINGALNDLRMKFVHTCYSPGLAENKNNFLKDLPDALKMFQDHLSNREWISGEKIDYPDFNLYDLLDAIQSFEPGALKQFPKLQDFLRRFEEIPKIKAYMSSPRYMKWPFNNKMAQWGGDS</sequence>
<keyword evidence="6" id="KW-0808">Transferase</keyword>
<evidence type="ECO:0000313" key="10">
    <source>
        <dbReference type="EMBL" id="CAL5134626.1"/>
    </source>
</evidence>
<reference evidence="10" key="1">
    <citation type="submission" date="2024-06" db="EMBL/GenBank/DDBJ databases">
        <authorList>
            <person name="Liu X."/>
            <person name="Lenzi L."/>
            <person name="Haldenby T S."/>
            <person name="Uol C."/>
        </authorList>
    </citation>
    <scope>NUCLEOTIDE SEQUENCE</scope>
</reference>
<dbReference type="InterPro" id="IPR040079">
    <property type="entry name" value="Glutathione_S-Trfase"/>
</dbReference>
<dbReference type="Gene3D" id="1.20.1050.10">
    <property type="match status" value="1"/>
</dbReference>
<dbReference type="FunFam" id="1.20.1050.10:FF:000003">
    <property type="entry name" value="Glutathione S-transferase 2"/>
    <property type="match status" value="1"/>
</dbReference>
<evidence type="ECO:0000256" key="6">
    <source>
        <dbReference type="ARBA" id="ARBA00022679"/>
    </source>
</evidence>
<dbReference type="GO" id="GO:0004364">
    <property type="term" value="F:glutathione transferase activity"/>
    <property type="evidence" value="ECO:0007669"/>
    <property type="project" value="UniProtKB-EC"/>
</dbReference>
<dbReference type="SFLD" id="SFLDG01205">
    <property type="entry name" value="AMPS.1"/>
    <property type="match status" value="1"/>
</dbReference>
<dbReference type="GO" id="GO:0006749">
    <property type="term" value="P:glutathione metabolic process"/>
    <property type="evidence" value="ECO:0007669"/>
    <property type="project" value="TreeGrafter"/>
</dbReference>
<evidence type="ECO:0000256" key="4">
    <source>
        <dbReference type="ARBA" id="ARBA00011738"/>
    </source>
</evidence>
<dbReference type="PROSITE" id="PS50404">
    <property type="entry name" value="GST_NTER"/>
    <property type="match status" value="1"/>
</dbReference>
<dbReference type="SUPFAM" id="SSF47616">
    <property type="entry name" value="GST C-terminal domain-like"/>
    <property type="match status" value="1"/>
</dbReference>
<dbReference type="AlphaFoldDB" id="A0AAV2TEA4"/>
<dbReference type="Pfam" id="PF14497">
    <property type="entry name" value="GST_C_3"/>
    <property type="match status" value="1"/>
</dbReference>
<dbReference type="InterPro" id="IPR050213">
    <property type="entry name" value="GST_superfamily"/>
</dbReference>
<accession>A0AAV2TEA4</accession>
<proteinExistence type="inferred from homology"/>
<dbReference type="CDD" id="cd03075">
    <property type="entry name" value="GST_N_Mu"/>
    <property type="match status" value="1"/>
</dbReference>
<comment type="similarity">
    <text evidence="3">Belongs to the GST superfamily. Mu family.</text>
</comment>
<dbReference type="EMBL" id="CAXLJL010000212">
    <property type="protein sequence ID" value="CAL5134626.1"/>
    <property type="molecule type" value="Genomic_DNA"/>
</dbReference>